<feature type="domain" description="Methyltransferase type 11" evidence="2">
    <location>
        <begin position="60"/>
        <end position="157"/>
    </location>
</feature>
<dbReference type="AlphaFoldDB" id="A0A0F9PJF2"/>
<protein>
    <recommendedName>
        <fullName evidence="2">Methyltransferase type 11 domain-containing protein</fullName>
    </recommendedName>
</protein>
<dbReference type="PANTHER" id="PTHR44068:SF11">
    <property type="entry name" value="GERANYL DIPHOSPHATE 2-C-METHYLTRANSFERASE"/>
    <property type="match status" value="1"/>
</dbReference>
<accession>A0A0F9PJF2</accession>
<dbReference type="SUPFAM" id="SSF53335">
    <property type="entry name" value="S-adenosyl-L-methionine-dependent methyltransferases"/>
    <property type="match status" value="1"/>
</dbReference>
<dbReference type="Pfam" id="PF08241">
    <property type="entry name" value="Methyltransf_11"/>
    <property type="match status" value="1"/>
</dbReference>
<gene>
    <name evidence="3" type="ORF">LCGC14_0818800</name>
</gene>
<name>A0A0F9PJF2_9ZZZZ</name>
<evidence type="ECO:0000259" key="2">
    <source>
        <dbReference type="Pfam" id="PF08241"/>
    </source>
</evidence>
<comment type="caution">
    <text evidence="3">The sequence shown here is derived from an EMBL/GenBank/DDBJ whole genome shotgun (WGS) entry which is preliminary data.</text>
</comment>
<proteinExistence type="predicted"/>
<reference evidence="3" key="1">
    <citation type="journal article" date="2015" name="Nature">
        <title>Complex archaea that bridge the gap between prokaryotes and eukaryotes.</title>
        <authorList>
            <person name="Spang A."/>
            <person name="Saw J.H."/>
            <person name="Jorgensen S.L."/>
            <person name="Zaremba-Niedzwiedzka K."/>
            <person name="Martijn J."/>
            <person name="Lind A.E."/>
            <person name="van Eijk R."/>
            <person name="Schleper C."/>
            <person name="Guy L."/>
            <person name="Ettema T.J."/>
        </authorList>
    </citation>
    <scope>NUCLEOTIDE SEQUENCE</scope>
</reference>
<keyword evidence="1" id="KW-0808">Transferase</keyword>
<dbReference type="InterPro" id="IPR029063">
    <property type="entry name" value="SAM-dependent_MTases_sf"/>
</dbReference>
<dbReference type="Gene3D" id="3.40.50.150">
    <property type="entry name" value="Vaccinia Virus protein VP39"/>
    <property type="match status" value="1"/>
</dbReference>
<dbReference type="InterPro" id="IPR013216">
    <property type="entry name" value="Methyltransf_11"/>
</dbReference>
<dbReference type="CDD" id="cd02440">
    <property type="entry name" value="AdoMet_MTases"/>
    <property type="match status" value="1"/>
</dbReference>
<sequence>MESRKQSEREFHNLLRDKKLESSVHFESLTANKKYYSITRKSLKFVERWLSQKCLGKKVLDYCCGNGGRSLSIANLGAAQVVGIDISDASIENAKINASNEGINKKLQYFVMDAENMKFDSNTFDIVYEAGVLHHLNLERAYFEIARVLKPDGHCICIEALGHNKIVHFYRKMTPHLRTGWELEHILKKKHISMANNYFSKVEIIGLFHLATLAAVPFRNLQFIFNPLLKFMEFLDSLILRLPLIKWQAWQVVFVLSKPSKDSNKVEQNSVKAII</sequence>
<evidence type="ECO:0000256" key="1">
    <source>
        <dbReference type="ARBA" id="ARBA00022679"/>
    </source>
</evidence>
<dbReference type="InterPro" id="IPR050447">
    <property type="entry name" value="Erg6_SMT_methyltransf"/>
</dbReference>
<dbReference type="PANTHER" id="PTHR44068">
    <property type="entry name" value="ZGC:194242"/>
    <property type="match status" value="1"/>
</dbReference>
<dbReference type="EMBL" id="LAZR01002289">
    <property type="protein sequence ID" value="KKN31950.1"/>
    <property type="molecule type" value="Genomic_DNA"/>
</dbReference>
<organism evidence="3">
    <name type="scientific">marine sediment metagenome</name>
    <dbReference type="NCBI Taxonomy" id="412755"/>
    <lineage>
        <taxon>unclassified sequences</taxon>
        <taxon>metagenomes</taxon>
        <taxon>ecological metagenomes</taxon>
    </lineage>
</organism>
<dbReference type="GO" id="GO:0008757">
    <property type="term" value="F:S-adenosylmethionine-dependent methyltransferase activity"/>
    <property type="evidence" value="ECO:0007669"/>
    <property type="project" value="InterPro"/>
</dbReference>
<evidence type="ECO:0000313" key="3">
    <source>
        <dbReference type="EMBL" id="KKN31950.1"/>
    </source>
</evidence>